<dbReference type="SUPFAM" id="SSF51197">
    <property type="entry name" value="Clavaminate synthase-like"/>
    <property type="match status" value="1"/>
</dbReference>
<protein>
    <recommendedName>
        <fullName evidence="4">Phytanoyl-CoA dioxygenase</fullName>
    </recommendedName>
</protein>
<dbReference type="Proteomes" id="UP001610563">
    <property type="component" value="Unassembled WGS sequence"/>
</dbReference>
<evidence type="ECO:0008006" key="4">
    <source>
        <dbReference type="Google" id="ProtNLM"/>
    </source>
</evidence>
<sequence>MAPSLEENAVQSYGDWRDDFFKNGYVVIKGAISAEKAAYYRSKTLGWVQSFDLGLDYNDKSTWTKDHLPYNFKSMYLNYCAAHEKFMWEARSEPSIIEPFTKLWGTNELLVSFDGFNVTLPGQKDADFTPWPHVDQSPKRQGLACAQGLLNLTPAGPRDGGLLLMEGSAPLFNQFFKAFPPEKEGGMSERQYDFFGFKMEHLSWFEERGCRLIKVCVDPGDLIIWDSRTLHYARLPESETIRSVIYITYTPAALGKPDDIKHKAELFHRFEGTTHWPHCNIWGQGKAMKDGKVDPLERDEPLEKPELTDHILRLAGVKAYSDA</sequence>
<keyword evidence="3" id="KW-1185">Reference proteome</keyword>
<gene>
    <name evidence="2" type="ORF">BJX66DRAFT_344494</name>
</gene>
<dbReference type="Pfam" id="PF05721">
    <property type="entry name" value="PhyH"/>
    <property type="match status" value="1"/>
</dbReference>
<name>A0ABR4FL14_9EURO</name>
<evidence type="ECO:0000313" key="2">
    <source>
        <dbReference type="EMBL" id="KAL2783934.1"/>
    </source>
</evidence>
<reference evidence="2 3" key="1">
    <citation type="submission" date="2024-07" db="EMBL/GenBank/DDBJ databases">
        <title>Section-level genome sequencing and comparative genomics of Aspergillus sections Usti and Cavernicolus.</title>
        <authorList>
            <consortium name="Lawrence Berkeley National Laboratory"/>
            <person name="Nybo J.L."/>
            <person name="Vesth T.C."/>
            <person name="Theobald S."/>
            <person name="Frisvad J.C."/>
            <person name="Larsen T.O."/>
            <person name="Kjaerboelling I."/>
            <person name="Rothschild-Mancinelli K."/>
            <person name="Lyhne E.K."/>
            <person name="Kogle M.E."/>
            <person name="Barry K."/>
            <person name="Clum A."/>
            <person name="Na H."/>
            <person name="Ledsgaard L."/>
            <person name="Lin J."/>
            <person name="Lipzen A."/>
            <person name="Kuo A."/>
            <person name="Riley R."/>
            <person name="Mondo S."/>
            <person name="Labutti K."/>
            <person name="Haridas S."/>
            <person name="Pangalinan J."/>
            <person name="Salamov A.A."/>
            <person name="Simmons B.A."/>
            <person name="Magnuson J.K."/>
            <person name="Chen J."/>
            <person name="Drula E."/>
            <person name="Henrissat B."/>
            <person name="Wiebenga A."/>
            <person name="Lubbers R.J."/>
            <person name="Gomes A.C."/>
            <person name="Makela M.R."/>
            <person name="Stajich J."/>
            <person name="Grigoriev I.V."/>
            <person name="Mortensen U.H."/>
            <person name="De Vries R.P."/>
            <person name="Baker S.E."/>
            <person name="Andersen M.R."/>
        </authorList>
    </citation>
    <scope>NUCLEOTIDE SEQUENCE [LARGE SCALE GENOMIC DNA]</scope>
    <source>
        <strain evidence="2 3">CBS 209.92</strain>
    </source>
</reference>
<comment type="caution">
    <text evidence="2">The sequence shown here is derived from an EMBL/GenBank/DDBJ whole genome shotgun (WGS) entry which is preliminary data.</text>
</comment>
<comment type="pathway">
    <text evidence="1">Secondary metabolite biosynthesis.</text>
</comment>
<accession>A0ABR4FL14</accession>
<organism evidence="2 3">
    <name type="scientific">Aspergillus keveii</name>
    <dbReference type="NCBI Taxonomy" id="714993"/>
    <lineage>
        <taxon>Eukaryota</taxon>
        <taxon>Fungi</taxon>
        <taxon>Dikarya</taxon>
        <taxon>Ascomycota</taxon>
        <taxon>Pezizomycotina</taxon>
        <taxon>Eurotiomycetes</taxon>
        <taxon>Eurotiomycetidae</taxon>
        <taxon>Eurotiales</taxon>
        <taxon>Aspergillaceae</taxon>
        <taxon>Aspergillus</taxon>
        <taxon>Aspergillus subgen. Nidulantes</taxon>
    </lineage>
</organism>
<proteinExistence type="predicted"/>
<dbReference type="Gene3D" id="2.60.120.620">
    <property type="entry name" value="q2cbj1_9rhob like domain"/>
    <property type="match status" value="1"/>
</dbReference>
<dbReference type="InterPro" id="IPR008775">
    <property type="entry name" value="Phytyl_CoA_dOase-like"/>
</dbReference>
<dbReference type="EMBL" id="JBFTWV010000203">
    <property type="protein sequence ID" value="KAL2783934.1"/>
    <property type="molecule type" value="Genomic_DNA"/>
</dbReference>
<evidence type="ECO:0000313" key="3">
    <source>
        <dbReference type="Proteomes" id="UP001610563"/>
    </source>
</evidence>
<dbReference type="PANTHER" id="PTHR31630">
    <property type="entry name" value="PHYTANOYL-COA DIOXYGENASE-RELATED-RELATED"/>
    <property type="match status" value="1"/>
</dbReference>
<dbReference type="PANTHER" id="PTHR31630:SF6">
    <property type="entry name" value="PHYTANOYL-COA DIOXYGENASE-RELATED"/>
    <property type="match status" value="1"/>
</dbReference>
<evidence type="ECO:0000256" key="1">
    <source>
        <dbReference type="ARBA" id="ARBA00005179"/>
    </source>
</evidence>